<evidence type="ECO:0000256" key="3">
    <source>
        <dbReference type="SAM" id="SignalP"/>
    </source>
</evidence>
<protein>
    <submittedName>
        <fullName evidence="4">Fish-egg lectin-like</fullName>
    </submittedName>
</protein>
<proteinExistence type="inferred from homology"/>
<reference evidence="4" key="1">
    <citation type="submission" date="2025-08" db="UniProtKB">
        <authorList>
            <consortium name="Ensembl"/>
        </authorList>
    </citation>
    <scope>IDENTIFICATION</scope>
</reference>
<reference evidence="4" key="2">
    <citation type="submission" date="2025-09" db="UniProtKB">
        <authorList>
            <consortium name="Ensembl"/>
        </authorList>
    </citation>
    <scope>IDENTIFICATION</scope>
</reference>
<dbReference type="GeneTree" id="ENSGT00510000047886"/>
<accession>A0A8C5B536</accession>
<organism evidence="4 5">
    <name type="scientific">Gadus morhua</name>
    <name type="common">Atlantic cod</name>
    <dbReference type="NCBI Taxonomy" id="8049"/>
    <lineage>
        <taxon>Eukaryota</taxon>
        <taxon>Metazoa</taxon>
        <taxon>Chordata</taxon>
        <taxon>Craniata</taxon>
        <taxon>Vertebrata</taxon>
        <taxon>Euteleostomi</taxon>
        <taxon>Actinopterygii</taxon>
        <taxon>Neopterygii</taxon>
        <taxon>Teleostei</taxon>
        <taxon>Neoteleostei</taxon>
        <taxon>Acanthomorphata</taxon>
        <taxon>Zeiogadaria</taxon>
        <taxon>Gadariae</taxon>
        <taxon>Gadiformes</taxon>
        <taxon>Gadoidei</taxon>
        <taxon>Gadidae</taxon>
        <taxon>Gadus</taxon>
    </lineage>
</organism>
<dbReference type="Proteomes" id="UP000694546">
    <property type="component" value="Chromosome 4"/>
</dbReference>
<feature type="chain" id="PRO_5034146999" evidence="3">
    <location>
        <begin position="20"/>
        <end position="262"/>
    </location>
</feature>
<evidence type="ECO:0000313" key="5">
    <source>
        <dbReference type="Proteomes" id="UP000694546"/>
    </source>
</evidence>
<dbReference type="Pfam" id="PF19193">
    <property type="entry name" value="Tectonin"/>
    <property type="match status" value="1"/>
</dbReference>
<evidence type="ECO:0000256" key="2">
    <source>
        <dbReference type="ARBA" id="ARBA00038331"/>
    </source>
</evidence>
<dbReference type="GO" id="GO:0030246">
    <property type="term" value="F:carbohydrate binding"/>
    <property type="evidence" value="ECO:0007669"/>
    <property type="project" value="UniProtKB-KW"/>
</dbReference>
<comment type="similarity">
    <text evidence="2">Belongs to the tectonin family.</text>
</comment>
<keyword evidence="3" id="KW-0732">Signal</keyword>
<dbReference type="Ensembl" id="ENSGMOT00000059188.1">
    <property type="protein sequence ID" value="ENSGMOP00000039143.1"/>
    <property type="gene ID" value="ENSGMOG00000033866.1"/>
</dbReference>
<keyword evidence="5" id="KW-1185">Reference proteome</keyword>
<dbReference type="PANTHER" id="PTHR23250">
    <property type="entry name" value="DYSFERLIN-RELATED"/>
    <property type="match status" value="1"/>
</dbReference>
<dbReference type="OrthoDB" id="166585at2759"/>
<feature type="signal peptide" evidence="3">
    <location>
        <begin position="1"/>
        <end position="19"/>
    </location>
</feature>
<dbReference type="SMART" id="SM00706">
    <property type="entry name" value="TECPR"/>
    <property type="match status" value="4"/>
</dbReference>
<dbReference type="InterPro" id="IPR006624">
    <property type="entry name" value="Beta-propeller_rpt_TECPR"/>
</dbReference>
<evidence type="ECO:0000313" key="4">
    <source>
        <dbReference type="Ensembl" id="ENSGMOP00000039143.1"/>
    </source>
</evidence>
<gene>
    <name evidence="4" type="primary">LOC115543029</name>
</gene>
<dbReference type="InterPro" id="IPR051513">
    <property type="entry name" value="Tectonin_beta-prop"/>
</dbReference>
<dbReference type="PANTHER" id="PTHR23250:SF3">
    <property type="entry name" value="FISH-EGG LECTIN-LIKE ISOFORM X1-RELATED"/>
    <property type="match status" value="1"/>
</dbReference>
<evidence type="ECO:0000256" key="1">
    <source>
        <dbReference type="ARBA" id="ARBA00022734"/>
    </source>
</evidence>
<sequence>MTALVCFVLLLSLVSGSHAWRCQEGPTLNRATQIDASKGQVFASNVYNQNFFLNGVYWTYLHGPQRMKHITTGDTGTWGVSTKNQLYKMIGGNFTRVPGLSLSQVDAGGDGLLVGSTGSRAYCLRTAYARAFKGAGSVSWSALPAYSLKYYSCGLYGCWGVDTIGRVFHTRAVNPNSCSQTGWQYINSGSLKMKMVEAASNGLVFGLSTNGKVYLRAGIYASRTQGTAWSNIPMCVAMRHLSYDLGRLWVVSNAGMIMFCMH</sequence>
<name>A0A8C5B536_GADMO</name>
<keyword evidence="1" id="KW-0430">Lectin</keyword>
<dbReference type="AlphaFoldDB" id="A0A8C5B536"/>